<keyword evidence="3" id="KW-1185">Reference proteome</keyword>
<evidence type="ECO:0000256" key="1">
    <source>
        <dbReference type="SAM" id="MobiDB-lite"/>
    </source>
</evidence>
<feature type="compositionally biased region" description="Polar residues" evidence="1">
    <location>
        <begin position="29"/>
        <end position="41"/>
    </location>
</feature>
<organism evidence="2 3">
    <name type="scientific">Stieleria magnilauensis</name>
    <dbReference type="NCBI Taxonomy" id="2527963"/>
    <lineage>
        <taxon>Bacteria</taxon>
        <taxon>Pseudomonadati</taxon>
        <taxon>Planctomycetota</taxon>
        <taxon>Planctomycetia</taxon>
        <taxon>Pirellulales</taxon>
        <taxon>Pirellulaceae</taxon>
        <taxon>Stieleria</taxon>
    </lineage>
</organism>
<name>A0ABX5XTE1_9BACT</name>
<feature type="region of interest" description="Disordered" evidence="1">
    <location>
        <begin position="1"/>
        <end position="41"/>
    </location>
</feature>
<gene>
    <name evidence="2" type="ORF">TBK1r_41280</name>
</gene>
<dbReference type="Proteomes" id="UP000318081">
    <property type="component" value="Chromosome"/>
</dbReference>
<sequence length="41" mass="4279">MTRSFGRKASGNGVGTAAQASRLTRHGSRNSTTASESIKIQ</sequence>
<dbReference type="EMBL" id="CP036432">
    <property type="protein sequence ID" value="QDV85174.1"/>
    <property type="molecule type" value="Genomic_DNA"/>
</dbReference>
<reference evidence="2 3" key="1">
    <citation type="submission" date="2019-02" db="EMBL/GenBank/DDBJ databases">
        <title>Deep-cultivation of Planctomycetes and their phenomic and genomic characterization uncovers novel biology.</title>
        <authorList>
            <person name="Wiegand S."/>
            <person name="Jogler M."/>
            <person name="Boedeker C."/>
            <person name="Pinto D."/>
            <person name="Vollmers J."/>
            <person name="Rivas-Marin E."/>
            <person name="Kohn T."/>
            <person name="Peeters S.H."/>
            <person name="Heuer A."/>
            <person name="Rast P."/>
            <person name="Oberbeckmann S."/>
            <person name="Bunk B."/>
            <person name="Jeske O."/>
            <person name="Meyerdierks A."/>
            <person name="Storesund J.E."/>
            <person name="Kallscheuer N."/>
            <person name="Luecker S."/>
            <person name="Lage O.M."/>
            <person name="Pohl T."/>
            <person name="Merkel B.J."/>
            <person name="Hornburger P."/>
            <person name="Mueller R.-W."/>
            <person name="Bruemmer F."/>
            <person name="Labrenz M."/>
            <person name="Spormann A.M."/>
            <person name="Op den Camp H."/>
            <person name="Overmann J."/>
            <person name="Amann R."/>
            <person name="Jetten M.S.M."/>
            <person name="Mascher T."/>
            <person name="Medema M.H."/>
            <person name="Devos D.P."/>
            <person name="Kaster A.-K."/>
            <person name="Ovreas L."/>
            <person name="Rohde M."/>
            <person name="Galperin M.Y."/>
            <person name="Jogler C."/>
        </authorList>
    </citation>
    <scope>NUCLEOTIDE SEQUENCE [LARGE SCALE GENOMIC DNA]</scope>
    <source>
        <strain evidence="2 3">TBK1r</strain>
    </source>
</reference>
<evidence type="ECO:0000313" key="2">
    <source>
        <dbReference type="EMBL" id="QDV85174.1"/>
    </source>
</evidence>
<accession>A0ABX5XTE1</accession>
<proteinExistence type="predicted"/>
<protein>
    <submittedName>
        <fullName evidence="2">Uncharacterized protein</fullName>
    </submittedName>
</protein>
<evidence type="ECO:0000313" key="3">
    <source>
        <dbReference type="Proteomes" id="UP000318081"/>
    </source>
</evidence>